<dbReference type="PANTHER" id="PTHR10742">
    <property type="entry name" value="FLAVIN MONOAMINE OXIDASE"/>
    <property type="match status" value="1"/>
</dbReference>
<dbReference type="EMBL" id="JAKUDL010000004">
    <property type="protein sequence ID" value="MCH4295264.1"/>
    <property type="molecule type" value="Genomic_DNA"/>
</dbReference>
<proteinExistence type="inferred from homology"/>
<comment type="similarity">
    <text evidence="2">Belongs to the tryptophan 2-monooxygenase family.</text>
</comment>
<dbReference type="GO" id="GO:0009851">
    <property type="term" value="P:auxin biosynthetic process"/>
    <property type="evidence" value="ECO:0007669"/>
    <property type="project" value="UniProtKB-KW"/>
</dbReference>
<dbReference type="Gene3D" id="3.50.50.60">
    <property type="entry name" value="FAD/NAD(P)-binding domain"/>
    <property type="match status" value="1"/>
</dbReference>
<accession>A0AAJ1EYN7</accession>
<dbReference type="Gene3D" id="3.90.660.10">
    <property type="match status" value="1"/>
</dbReference>
<keyword evidence="7" id="KW-1133">Transmembrane helix</keyword>
<dbReference type="RefSeq" id="WP_240591501.1">
    <property type="nucleotide sequence ID" value="NZ_JAKUDL010000004.1"/>
</dbReference>
<comment type="caution">
    <text evidence="9">The sequence shown here is derived from an EMBL/GenBank/DDBJ whole genome shotgun (WGS) entry which is preliminary data.</text>
</comment>
<feature type="domain" description="Amine oxidase" evidence="8">
    <location>
        <begin position="106"/>
        <end position="557"/>
    </location>
</feature>
<feature type="transmembrane region" description="Helical" evidence="7">
    <location>
        <begin position="57"/>
        <end position="79"/>
    </location>
</feature>
<keyword evidence="7" id="KW-0812">Transmembrane</keyword>
<evidence type="ECO:0000256" key="3">
    <source>
        <dbReference type="ARBA" id="ARBA00012535"/>
    </source>
</evidence>
<evidence type="ECO:0000256" key="5">
    <source>
        <dbReference type="ARBA" id="ARBA00023070"/>
    </source>
</evidence>
<dbReference type="EC" id="1.13.12.3" evidence="3"/>
<dbReference type="Proteomes" id="UP001297581">
    <property type="component" value="Unassembled WGS sequence"/>
</dbReference>
<comment type="pathway">
    <text evidence="1">Plant hormone metabolism; auxin biosynthesis.</text>
</comment>
<reference evidence="9 10" key="1">
    <citation type="submission" date="2022-02" db="EMBL/GenBank/DDBJ databases">
        <title>The genome sequence of Shewanella sp. 3B26.</title>
        <authorList>
            <person name="Du J."/>
        </authorList>
    </citation>
    <scope>NUCLEOTIDE SEQUENCE [LARGE SCALE GENOMIC DNA]</scope>
    <source>
        <strain evidence="9 10">3B26</strain>
    </source>
</reference>
<dbReference type="PANTHER" id="PTHR10742:SF410">
    <property type="entry name" value="LYSINE-SPECIFIC HISTONE DEMETHYLASE 2"/>
    <property type="match status" value="1"/>
</dbReference>
<evidence type="ECO:0000256" key="6">
    <source>
        <dbReference type="ARBA" id="ARBA00047321"/>
    </source>
</evidence>
<evidence type="ECO:0000313" key="9">
    <source>
        <dbReference type="EMBL" id="MCH4295264.1"/>
    </source>
</evidence>
<dbReference type="PRINTS" id="PR00419">
    <property type="entry name" value="ADXRDTASE"/>
</dbReference>
<dbReference type="InterPro" id="IPR036188">
    <property type="entry name" value="FAD/NAD-bd_sf"/>
</dbReference>
<keyword evidence="10" id="KW-1185">Reference proteome</keyword>
<dbReference type="Pfam" id="PF01593">
    <property type="entry name" value="Amino_oxidase"/>
    <property type="match status" value="1"/>
</dbReference>
<name>A0AAJ1EYN7_9GAMM</name>
<organism evidence="9 10">
    <name type="scientific">Shewanella zhuhaiensis</name>
    <dbReference type="NCBI Taxonomy" id="2919576"/>
    <lineage>
        <taxon>Bacteria</taxon>
        <taxon>Pseudomonadati</taxon>
        <taxon>Pseudomonadota</taxon>
        <taxon>Gammaproteobacteria</taxon>
        <taxon>Alteromonadales</taxon>
        <taxon>Shewanellaceae</taxon>
        <taxon>Shewanella</taxon>
    </lineage>
</organism>
<evidence type="ECO:0000313" key="10">
    <source>
        <dbReference type="Proteomes" id="UP001297581"/>
    </source>
</evidence>
<gene>
    <name evidence="9" type="ORF">MJ923_13215</name>
</gene>
<sequence length="560" mass="62178">MRRMSYSKITDLIRRLHDVTDTAKRTGIPVKEVLEQDKAWRQQAAADHKLARERRTFLKGLGAGLGAGLAAGAMAPTAFAAPASNNGEKTGQSQAKIAVIGAGPGGMRTAHRLKQFGMTCTLYEGSDRIGGRMYSDRSYFSDNRVVEWGGELISTEHTALRNLAHQLNLELVDVGKNTLGEEEVYLIGDQLYTEHDLLDEWVGGLYELMKREQQRAPWQPFYNNHNQAHIELDNITAQDWLEGNGYSSGHWVHKLLMTDLIAEYGRVDDNSALNLIYLLGWSTRNSGGLPLAGTDERFKIKTGNDSVIHGMAAELDDGQIRMGKKLVAIRGEAMGPYSLHFEDGSSDDCERLVLAMPYHLIKNIDIDPRIWDSFAPAKQRSLLEMQAADNGKLQLEFASRAYAQTRQIHGREVSMSAVSYSGPDSFISTWEGDTTSPSDKGIIVNYTGGYWGEHLSGRLYHGPAHNSDVNRLLAEYDKIWPGISAQYTGKALVSNWWQNPWSRGAFVSPVVGTMTGFWGAQFSREGNILFAGEACDVDYWSYMNGAISSGERIARELAQE</sequence>
<comment type="catalytic activity">
    <reaction evidence="6">
        <text>L-tryptophan + O2 = indole-3-acetamide + CO2 + H2O</text>
        <dbReference type="Rhea" id="RHEA:16165"/>
        <dbReference type="ChEBI" id="CHEBI:15377"/>
        <dbReference type="ChEBI" id="CHEBI:15379"/>
        <dbReference type="ChEBI" id="CHEBI:16031"/>
        <dbReference type="ChEBI" id="CHEBI:16526"/>
        <dbReference type="ChEBI" id="CHEBI:57912"/>
        <dbReference type="EC" id="1.13.12.3"/>
    </reaction>
</comment>
<protein>
    <recommendedName>
        <fullName evidence="4">Tryptophan 2-monooxygenase</fullName>
        <ecNumber evidence="3">1.13.12.3</ecNumber>
    </recommendedName>
</protein>
<evidence type="ECO:0000256" key="2">
    <source>
        <dbReference type="ARBA" id="ARBA00005833"/>
    </source>
</evidence>
<dbReference type="InterPro" id="IPR002937">
    <property type="entry name" value="Amino_oxidase"/>
</dbReference>
<evidence type="ECO:0000259" key="8">
    <source>
        <dbReference type="Pfam" id="PF01593"/>
    </source>
</evidence>
<dbReference type="InterPro" id="IPR050281">
    <property type="entry name" value="Flavin_monoamine_oxidase"/>
</dbReference>
<dbReference type="PROSITE" id="PS51318">
    <property type="entry name" value="TAT"/>
    <property type="match status" value="1"/>
</dbReference>
<evidence type="ECO:0000256" key="4">
    <source>
        <dbReference type="ARBA" id="ARBA00017871"/>
    </source>
</evidence>
<dbReference type="Gene3D" id="1.10.405.10">
    <property type="entry name" value="Guanine Nucleotide Dissociation Inhibitor, domain 1"/>
    <property type="match status" value="1"/>
</dbReference>
<keyword evidence="7" id="KW-0472">Membrane</keyword>
<evidence type="ECO:0000256" key="7">
    <source>
        <dbReference type="SAM" id="Phobius"/>
    </source>
</evidence>
<dbReference type="InterPro" id="IPR006311">
    <property type="entry name" value="TAT_signal"/>
</dbReference>
<keyword evidence="5" id="KW-0073">Auxin biosynthesis</keyword>
<dbReference type="SUPFAM" id="SSF51905">
    <property type="entry name" value="FAD/NAD(P)-binding domain"/>
    <property type="match status" value="1"/>
</dbReference>
<evidence type="ECO:0000256" key="1">
    <source>
        <dbReference type="ARBA" id="ARBA00004814"/>
    </source>
</evidence>
<dbReference type="GO" id="GO:0050361">
    <property type="term" value="F:tryptophan 2-monooxygenase activity"/>
    <property type="evidence" value="ECO:0007669"/>
    <property type="project" value="UniProtKB-EC"/>
</dbReference>
<dbReference type="AlphaFoldDB" id="A0AAJ1EYN7"/>